<dbReference type="Gene3D" id="2.70.50.50">
    <property type="entry name" value="chitin-binding protein cbp21"/>
    <property type="match status" value="1"/>
</dbReference>
<evidence type="ECO:0000313" key="4">
    <source>
        <dbReference type="Proteomes" id="UP001597419"/>
    </source>
</evidence>
<name>A0ABW5GHN4_9PSEU</name>
<keyword evidence="3" id="KW-0560">Oxidoreductase</keyword>
<dbReference type="CDD" id="cd21177">
    <property type="entry name" value="LPMO_AA10"/>
    <property type="match status" value="1"/>
</dbReference>
<evidence type="ECO:0000259" key="2">
    <source>
        <dbReference type="Pfam" id="PF03067"/>
    </source>
</evidence>
<keyword evidence="4" id="KW-1185">Reference proteome</keyword>
<reference evidence="4" key="1">
    <citation type="journal article" date="2019" name="Int. J. Syst. Evol. Microbiol.">
        <title>The Global Catalogue of Microorganisms (GCM) 10K type strain sequencing project: providing services to taxonomists for standard genome sequencing and annotation.</title>
        <authorList>
            <consortium name="The Broad Institute Genomics Platform"/>
            <consortium name="The Broad Institute Genome Sequencing Center for Infectious Disease"/>
            <person name="Wu L."/>
            <person name="Ma J."/>
        </authorList>
    </citation>
    <scope>NUCLEOTIDE SEQUENCE [LARGE SCALE GENOMIC DNA]</scope>
    <source>
        <strain evidence="4">CGMCC 4.7643</strain>
    </source>
</reference>
<dbReference type="GO" id="GO:0004497">
    <property type="term" value="F:monooxygenase activity"/>
    <property type="evidence" value="ECO:0007669"/>
    <property type="project" value="UniProtKB-KW"/>
</dbReference>
<proteinExistence type="predicted"/>
<dbReference type="InterPro" id="IPR051024">
    <property type="entry name" value="GlcNAc_Chitin_IntDeg"/>
</dbReference>
<dbReference type="EMBL" id="JBHUKU010000007">
    <property type="protein sequence ID" value="MFD2459859.1"/>
    <property type="molecule type" value="Genomic_DNA"/>
</dbReference>
<dbReference type="Proteomes" id="UP001597419">
    <property type="component" value="Unassembled WGS sequence"/>
</dbReference>
<dbReference type="SUPFAM" id="SSF81296">
    <property type="entry name" value="E set domains"/>
    <property type="match status" value="1"/>
</dbReference>
<dbReference type="InterPro" id="IPR014756">
    <property type="entry name" value="Ig_E-set"/>
</dbReference>
<evidence type="ECO:0000313" key="3">
    <source>
        <dbReference type="EMBL" id="MFD2459859.1"/>
    </source>
</evidence>
<keyword evidence="1" id="KW-0732">Signal</keyword>
<sequence length="172" mass="18047">MKLNRKLVAALAGAAVAPVLVVVGPTGVASAHGYVNAPASRQAQCAQHVVSCGAIQWEPQSVEGPKGLRSCNGGLPQFAELNDNNKGWRATKVGSTVNFTWTFTARHRTSNYEYYVGGTKVADVNGNGQQPPATVTHSVNLGGHTGRQTVLAIWNIADTGNAFYACVDLEVG</sequence>
<dbReference type="PANTHER" id="PTHR34823">
    <property type="entry name" value="GLCNAC-BINDING PROTEIN A"/>
    <property type="match status" value="1"/>
</dbReference>
<organism evidence="3 4">
    <name type="scientific">Amycolatopsis samaneae</name>
    <dbReference type="NCBI Taxonomy" id="664691"/>
    <lineage>
        <taxon>Bacteria</taxon>
        <taxon>Bacillati</taxon>
        <taxon>Actinomycetota</taxon>
        <taxon>Actinomycetes</taxon>
        <taxon>Pseudonocardiales</taxon>
        <taxon>Pseudonocardiaceae</taxon>
        <taxon>Amycolatopsis</taxon>
    </lineage>
</organism>
<dbReference type="InterPro" id="IPR004302">
    <property type="entry name" value="Cellulose/chitin-bd_N"/>
</dbReference>
<dbReference type="Pfam" id="PF03067">
    <property type="entry name" value="LPMO_10"/>
    <property type="match status" value="1"/>
</dbReference>
<accession>A0ABW5GHN4</accession>
<dbReference type="RefSeq" id="WP_345402940.1">
    <property type="nucleotide sequence ID" value="NZ_BAABHG010000014.1"/>
</dbReference>
<gene>
    <name evidence="3" type="ORF">ACFSYJ_14685</name>
</gene>
<dbReference type="PANTHER" id="PTHR34823:SF1">
    <property type="entry name" value="CHITIN-BINDING TYPE-4 DOMAIN-CONTAINING PROTEIN"/>
    <property type="match status" value="1"/>
</dbReference>
<keyword evidence="3" id="KW-0503">Monooxygenase</keyword>
<evidence type="ECO:0000256" key="1">
    <source>
        <dbReference type="ARBA" id="ARBA00022729"/>
    </source>
</evidence>
<protein>
    <submittedName>
        <fullName evidence="3">Lytic polysaccharide monooxygenase auxiliary activity family 9 protein</fullName>
    </submittedName>
</protein>
<feature type="domain" description="Chitin-binding type-4" evidence="2">
    <location>
        <begin position="32"/>
        <end position="169"/>
    </location>
</feature>
<comment type="caution">
    <text evidence="3">The sequence shown here is derived from an EMBL/GenBank/DDBJ whole genome shotgun (WGS) entry which is preliminary data.</text>
</comment>